<sequence>MSNIRGVEDFEVTTLDFDGDGSPLVASVMTINLDELDKGSVLVMSNGREPYLLSKEKMFGKKNTAVDDVGPLRLSCTYCHSKPAADARDFPKCAKCLMAPYCCKQCQKDDWPRHKPICREQREQQRAAALALGKV</sequence>
<dbReference type="PROSITE" id="PS01360">
    <property type="entry name" value="ZF_MYND_1"/>
    <property type="match status" value="1"/>
</dbReference>
<dbReference type="OrthoDB" id="3202243at2759"/>
<protein>
    <recommendedName>
        <fullName evidence="5">MYND-type domain-containing protein</fullName>
    </recommendedName>
</protein>
<dbReference type="Pfam" id="PF01753">
    <property type="entry name" value="zf-MYND"/>
    <property type="match status" value="1"/>
</dbReference>
<dbReference type="GO" id="GO:0008270">
    <property type="term" value="F:zinc ion binding"/>
    <property type="evidence" value="ECO:0007669"/>
    <property type="project" value="UniProtKB-KW"/>
</dbReference>
<keyword evidence="2 4" id="KW-0863">Zinc-finger</keyword>
<keyword evidence="7" id="KW-1185">Reference proteome</keyword>
<dbReference type="InterPro" id="IPR002893">
    <property type="entry name" value="Znf_MYND"/>
</dbReference>
<feature type="domain" description="MYND-type" evidence="5">
    <location>
        <begin position="76"/>
        <end position="118"/>
    </location>
</feature>
<evidence type="ECO:0000256" key="2">
    <source>
        <dbReference type="ARBA" id="ARBA00022771"/>
    </source>
</evidence>
<evidence type="ECO:0000256" key="3">
    <source>
        <dbReference type="ARBA" id="ARBA00022833"/>
    </source>
</evidence>
<evidence type="ECO:0000256" key="4">
    <source>
        <dbReference type="PROSITE-ProRule" id="PRU00134"/>
    </source>
</evidence>
<dbReference type="Proteomes" id="UP000054144">
    <property type="component" value="Unassembled WGS sequence"/>
</dbReference>
<evidence type="ECO:0000313" key="6">
    <source>
        <dbReference type="EMBL" id="KIY51931.1"/>
    </source>
</evidence>
<reference evidence="6 7" key="1">
    <citation type="journal article" date="2015" name="Fungal Genet. Biol.">
        <title>Evolution of novel wood decay mechanisms in Agaricales revealed by the genome sequences of Fistulina hepatica and Cylindrobasidium torrendii.</title>
        <authorList>
            <person name="Floudas D."/>
            <person name="Held B.W."/>
            <person name="Riley R."/>
            <person name="Nagy L.G."/>
            <person name="Koehler G."/>
            <person name="Ransdell A.S."/>
            <person name="Younus H."/>
            <person name="Chow J."/>
            <person name="Chiniquy J."/>
            <person name="Lipzen A."/>
            <person name="Tritt A."/>
            <person name="Sun H."/>
            <person name="Haridas S."/>
            <person name="LaButti K."/>
            <person name="Ohm R.A."/>
            <person name="Kues U."/>
            <person name="Blanchette R.A."/>
            <person name="Grigoriev I.V."/>
            <person name="Minto R.E."/>
            <person name="Hibbett D.S."/>
        </authorList>
    </citation>
    <scope>NUCLEOTIDE SEQUENCE [LARGE SCALE GENOMIC DNA]</scope>
    <source>
        <strain evidence="6 7">ATCC 64428</strain>
    </source>
</reference>
<dbReference type="PROSITE" id="PS50865">
    <property type="entry name" value="ZF_MYND_2"/>
    <property type="match status" value="1"/>
</dbReference>
<proteinExistence type="predicted"/>
<dbReference type="SUPFAM" id="SSF144232">
    <property type="entry name" value="HIT/MYND zinc finger-like"/>
    <property type="match status" value="1"/>
</dbReference>
<dbReference type="AlphaFoldDB" id="A0A0D7AKV0"/>
<keyword evidence="1" id="KW-0479">Metal-binding</keyword>
<keyword evidence="3" id="KW-0862">Zinc</keyword>
<evidence type="ECO:0000256" key="1">
    <source>
        <dbReference type="ARBA" id="ARBA00022723"/>
    </source>
</evidence>
<accession>A0A0D7AKV0</accession>
<evidence type="ECO:0000313" key="7">
    <source>
        <dbReference type="Proteomes" id="UP000054144"/>
    </source>
</evidence>
<organism evidence="6 7">
    <name type="scientific">Fistulina hepatica ATCC 64428</name>
    <dbReference type="NCBI Taxonomy" id="1128425"/>
    <lineage>
        <taxon>Eukaryota</taxon>
        <taxon>Fungi</taxon>
        <taxon>Dikarya</taxon>
        <taxon>Basidiomycota</taxon>
        <taxon>Agaricomycotina</taxon>
        <taxon>Agaricomycetes</taxon>
        <taxon>Agaricomycetidae</taxon>
        <taxon>Agaricales</taxon>
        <taxon>Fistulinaceae</taxon>
        <taxon>Fistulina</taxon>
    </lineage>
</organism>
<evidence type="ECO:0000259" key="5">
    <source>
        <dbReference type="PROSITE" id="PS50865"/>
    </source>
</evidence>
<name>A0A0D7AKV0_9AGAR</name>
<gene>
    <name evidence="6" type="ORF">FISHEDRAFT_70422</name>
</gene>
<dbReference type="Gene3D" id="6.10.140.2220">
    <property type="match status" value="1"/>
</dbReference>
<dbReference type="EMBL" id="KN881647">
    <property type="protein sequence ID" value="KIY51931.1"/>
    <property type="molecule type" value="Genomic_DNA"/>
</dbReference>